<feature type="compositionally biased region" description="Polar residues" evidence="1">
    <location>
        <begin position="179"/>
        <end position="190"/>
    </location>
</feature>
<evidence type="ECO:0000256" key="1">
    <source>
        <dbReference type="SAM" id="MobiDB-lite"/>
    </source>
</evidence>
<feature type="region of interest" description="Disordered" evidence="1">
    <location>
        <begin position="179"/>
        <end position="262"/>
    </location>
</feature>
<feature type="compositionally biased region" description="Polar residues" evidence="1">
    <location>
        <begin position="120"/>
        <end position="134"/>
    </location>
</feature>
<feature type="non-terminal residue" evidence="2">
    <location>
        <position position="774"/>
    </location>
</feature>
<dbReference type="AlphaFoldDB" id="A0A3E2HKP2"/>
<feature type="compositionally biased region" description="Basic and acidic residues" evidence="1">
    <location>
        <begin position="104"/>
        <end position="119"/>
    </location>
</feature>
<dbReference type="STRING" id="5539.A0A3E2HKP2"/>
<dbReference type="EMBL" id="NCSJ02000032">
    <property type="protein sequence ID" value="RFU33631.1"/>
    <property type="molecule type" value="Genomic_DNA"/>
</dbReference>
<feature type="non-terminal residue" evidence="2">
    <location>
        <position position="1"/>
    </location>
</feature>
<feature type="region of interest" description="Disordered" evidence="1">
    <location>
        <begin position="1"/>
        <end position="151"/>
    </location>
</feature>
<comment type="caution">
    <text evidence="2">The sequence shown here is derived from an EMBL/GenBank/DDBJ whole genome shotgun (WGS) entry which is preliminary data.</text>
</comment>
<protein>
    <submittedName>
        <fullName evidence="2">Uncharacterized protein</fullName>
    </submittedName>
</protein>
<proteinExistence type="predicted"/>
<evidence type="ECO:0000313" key="2">
    <source>
        <dbReference type="EMBL" id="RFU33631.1"/>
    </source>
</evidence>
<gene>
    <name evidence="2" type="ORF">B7463_g2697</name>
</gene>
<feature type="compositionally biased region" description="Basic residues" evidence="1">
    <location>
        <begin position="242"/>
        <end position="251"/>
    </location>
</feature>
<dbReference type="OrthoDB" id="5329403at2759"/>
<feature type="compositionally biased region" description="Pro residues" evidence="1">
    <location>
        <begin position="215"/>
        <end position="234"/>
    </location>
</feature>
<evidence type="ECO:0000313" key="3">
    <source>
        <dbReference type="Proteomes" id="UP000258309"/>
    </source>
</evidence>
<feature type="compositionally biased region" description="Polar residues" evidence="1">
    <location>
        <begin position="1"/>
        <end position="19"/>
    </location>
</feature>
<feature type="compositionally biased region" description="Low complexity" evidence="1">
    <location>
        <begin position="61"/>
        <end position="70"/>
    </location>
</feature>
<sequence>MSPAQSSAKALQGNRTRPTVSKPVVPAIPLPFIQKRKQRGPSLKKTEEPPVAMSKSEAQDSSASPPSSASCATAVVANGSVNNHTTEKSDHAVLKTSPATAARTKTEEISSEYIDKAENQTEASTEGTIQSYATARSAPSEGTSSASRPTYHMPPPFYPAGQGQPKTMEVRVESDSVQLPSHNHSLNNQHTMHHTHPSNGSLVFGGHSESNNSSPVPPPSGGIQPPYMPYPHPNPVENGRSHGPHPSHGGHQHQMSNGSMPMGPPAVGYYPRQDNFVNDNHARRQMVSFAAEGYSPSGTPFGIENQRFQPYDPLTPHSFHGSQSSVGNEPETSGPAFYSQYPTAVISNGNNGHIDEVRLYQQPRPKARAGSQPVAPGQGHYGQYPMGQPPMPHSAENFDGLVNYIQSQFADPTFADYTLELRYSDDRAPPVRIPGHNLMLARSPTIKSIMTAQARESNSDGHLVRQILIESDDRFLRSDAFWMAVQRLYGLPLLDIGALPNSNSTTTTQSGGSPMPGTPADRFDLALGYSAAGKILEIPPVIYRGVEIASNLMNWLTVEKALDFALDGGLDPQWTIPQTNQNPDAVCPSTYGPAVNMLIHSALNFTIRAFPPSFELDVTAGESVSYRRLPVSTLDRQTPSDPRLSFIRFGDHSTEEGIRSITANSIVTTLSSVLINLPFYLLKYVLESARFGNVDGWATTSLRKKVMHAVVEERERRRIKIRSMAHISNAERTANGKKWEVVGWKEGIAHINGNADTPTLTRTWVDFTLPENGN</sequence>
<keyword evidence="3" id="KW-1185">Reference proteome</keyword>
<dbReference type="Proteomes" id="UP000258309">
    <property type="component" value="Unassembled WGS sequence"/>
</dbReference>
<name>A0A3E2HKP2_SCYLI</name>
<reference evidence="2 3" key="1">
    <citation type="submission" date="2018-05" db="EMBL/GenBank/DDBJ databases">
        <title>Draft genome sequence of Scytalidium lignicola DSM 105466, a ubiquitous saprotrophic fungus.</title>
        <authorList>
            <person name="Buettner E."/>
            <person name="Gebauer A.M."/>
            <person name="Hofrichter M."/>
            <person name="Liers C."/>
            <person name="Kellner H."/>
        </authorList>
    </citation>
    <scope>NUCLEOTIDE SEQUENCE [LARGE SCALE GENOMIC DNA]</scope>
    <source>
        <strain evidence="2 3">DSM 105466</strain>
    </source>
</reference>
<accession>A0A3E2HKP2</accession>
<organism evidence="2 3">
    <name type="scientific">Scytalidium lignicola</name>
    <name type="common">Hyphomycete</name>
    <dbReference type="NCBI Taxonomy" id="5539"/>
    <lineage>
        <taxon>Eukaryota</taxon>
        <taxon>Fungi</taxon>
        <taxon>Dikarya</taxon>
        <taxon>Ascomycota</taxon>
        <taxon>Pezizomycotina</taxon>
        <taxon>Leotiomycetes</taxon>
        <taxon>Leotiomycetes incertae sedis</taxon>
        <taxon>Scytalidium</taxon>
    </lineage>
</organism>
<dbReference type="OMA" id="SDSFYMA"/>